<feature type="binding site" evidence="5">
    <location>
        <position position="107"/>
    </location>
    <ligand>
        <name>substrate</name>
    </ligand>
</feature>
<evidence type="ECO:0000256" key="2">
    <source>
        <dbReference type="ARBA" id="ARBA00022857"/>
    </source>
</evidence>
<feature type="active site" description="Proton donor" evidence="4">
    <location>
        <position position="49"/>
    </location>
</feature>
<evidence type="ECO:0000313" key="8">
    <source>
        <dbReference type="EMBL" id="STO08824.1"/>
    </source>
</evidence>
<dbReference type="InterPro" id="IPR036812">
    <property type="entry name" value="NAD(P)_OxRdtase_dom_sf"/>
</dbReference>
<sequence length="277" mass="31499">MEWTTLNNDVSMPMLGLGVYKVEDGSVTVDTVKAALDAGYRLIDTAAIYQNEESVGRAIRESSVPREEIFVTTKLWNEYHGFDEALQAFQDSLDRLGLDYVDLFLIHWPMPRFGKFVETYKALEQLYEEGKVRAIGVSNFEVSHLEQIIQSCSIVPAVNQVEIHPYLSQKELIAFCKRYDIQIQAWSPLMKGREALVDPVITDIATKHGKSPAQVILRWHLQNGVAVIPKSITPSRIQENIQVFDFTLTKEDMAAIDGLNRDERTGSDPNEMHKIHY</sequence>
<evidence type="ECO:0000256" key="1">
    <source>
        <dbReference type="ARBA" id="ARBA00007905"/>
    </source>
</evidence>
<organism evidence="8 9">
    <name type="scientific">Exiguobacterium aurantiacum</name>
    <dbReference type="NCBI Taxonomy" id="33987"/>
    <lineage>
        <taxon>Bacteria</taxon>
        <taxon>Bacillati</taxon>
        <taxon>Bacillota</taxon>
        <taxon>Bacilli</taxon>
        <taxon>Bacillales</taxon>
        <taxon>Bacillales Family XII. Incertae Sedis</taxon>
        <taxon>Exiguobacterium</taxon>
    </lineage>
</organism>
<dbReference type="InterPro" id="IPR023210">
    <property type="entry name" value="NADP_OxRdtase_dom"/>
</dbReference>
<evidence type="ECO:0000259" key="7">
    <source>
        <dbReference type="Pfam" id="PF00248"/>
    </source>
</evidence>
<dbReference type="Pfam" id="PF00248">
    <property type="entry name" value="Aldo_ket_red"/>
    <property type="match status" value="1"/>
</dbReference>
<dbReference type="InterPro" id="IPR018170">
    <property type="entry name" value="Aldo/ket_reductase_CS"/>
</dbReference>
<dbReference type="PROSITE" id="PS00063">
    <property type="entry name" value="ALDOKETO_REDUCTASE_3"/>
    <property type="match status" value="1"/>
</dbReference>
<dbReference type="Proteomes" id="UP000254060">
    <property type="component" value="Unassembled WGS sequence"/>
</dbReference>
<dbReference type="FunFam" id="3.20.20.100:FF:000015">
    <property type="entry name" value="Oxidoreductase, aldo/keto reductase family"/>
    <property type="match status" value="1"/>
</dbReference>
<dbReference type="PROSITE" id="PS00798">
    <property type="entry name" value="ALDOKETO_REDUCTASE_1"/>
    <property type="match status" value="1"/>
</dbReference>
<dbReference type="EC" id="1.1.1.-" evidence="8"/>
<dbReference type="PANTHER" id="PTHR43827">
    <property type="entry name" value="2,5-DIKETO-D-GLUCONIC ACID REDUCTASE"/>
    <property type="match status" value="1"/>
</dbReference>
<keyword evidence="3 8" id="KW-0560">Oxidoreductase</keyword>
<dbReference type="PIRSF" id="PIRSF000097">
    <property type="entry name" value="AKR"/>
    <property type="match status" value="1"/>
</dbReference>
<accession>A0A377FW88</accession>
<evidence type="ECO:0000256" key="6">
    <source>
        <dbReference type="PIRSR" id="PIRSR000097-3"/>
    </source>
</evidence>
<comment type="similarity">
    <text evidence="1">Belongs to the aldo/keto reductase family.</text>
</comment>
<evidence type="ECO:0000313" key="9">
    <source>
        <dbReference type="Proteomes" id="UP000254060"/>
    </source>
</evidence>
<dbReference type="RefSeq" id="WP_029335711.1">
    <property type="nucleotide sequence ID" value="NZ_UGGP01000001.1"/>
</dbReference>
<name>A0A377FW88_9BACL</name>
<feature type="site" description="Lowers pKa of active site Tyr" evidence="6">
    <location>
        <position position="74"/>
    </location>
</feature>
<dbReference type="PANTHER" id="PTHR43827:SF3">
    <property type="entry name" value="NADP-DEPENDENT OXIDOREDUCTASE DOMAIN-CONTAINING PROTEIN"/>
    <property type="match status" value="1"/>
</dbReference>
<dbReference type="SUPFAM" id="SSF51430">
    <property type="entry name" value="NAD(P)-linked oxidoreductase"/>
    <property type="match status" value="1"/>
</dbReference>
<evidence type="ECO:0000256" key="3">
    <source>
        <dbReference type="ARBA" id="ARBA00023002"/>
    </source>
</evidence>
<evidence type="ECO:0000256" key="4">
    <source>
        <dbReference type="PIRSR" id="PIRSR000097-1"/>
    </source>
</evidence>
<dbReference type="GO" id="GO:0016616">
    <property type="term" value="F:oxidoreductase activity, acting on the CH-OH group of donors, NAD or NADP as acceptor"/>
    <property type="evidence" value="ECO:0007669"/>
    <property type="project" value="UniProtKB-ARBA"/>
</dbReference>
<protein>
    <submittedName>
        <fullName evidence="8">Glyoxal reductase</fullName>
        <ecNumber evidence="8">1.1.1.-</ecNumber>
    </submittedName>
</protein>
<keyword evidence="2" id="KW-0521">NADP</keyword>
<dbReference type="AlphaFoldDB" id="A0A377FW88"/>
<dbReference type="PRINTS" id="PR00069">
    <property type="entry name" value="ALDKETRDTASE"/>
</dbReference>
<dbReference type="InterPro" id="IPR020471">
    <property type="entry name" value="AKR"/>
</dbReference>
<dbReference type="OrthoDB" id="9804790at2"/>
<evidence type="ECO:0000256" key="5">
    <source>
        <dbReference type="PIRSR" id="PIRSR000097-2"/>
    </source>
</evidence>
<dbReference type="STRING" id="1397694.GCA_000702585_02690"/>
<dbReference type="PROSITE" id="PS00062">
    <property type="entry name" value="ALDOKETO_REDUCTASE_2"/>
    <property type="match status" value="1"/>
</dbReference>
<dbReference type="EMBL" id="UGGP01000001">
    <property type="protein sequence ID" value="STO08824.1"/>
    <property type="molecule type" value="Genomic_DNA"/>
</dbReference>
<feature type="domain" description="NADP-dependent oxidoreductase" evidence="7">
    <location>
        <begin position="26"/>
        <end position="260"/>
    </location>
</feature>
<proteinExistence type="inferred from homology"/>
<reference evidence="8 9" key="1">
    <citation type="submission" date="2018-06" db="EMBL/GenBank/DDBJ databases">
        <authorList>
            <consortium name="Pathogen Informatics"/>
            <person name="Doyle S."/>
        </authorList>
    </citation>
    <scope>NUCLEOTIDE SEQUENCE [LARGE SCALE GENOMIC DNA]</scope>
    <source>
        <strain evidence="8 9">NCTC13163</strain>
    </source>
</reference>
<gene>
    <name evidence="8" type="primary">yvgN</name>
    <name evidence="8" type="ORF">NCTC13163_02202</name>
</gene>
<dbReference type="Gene3D" id="3.20.20.100">
    <property type="entry name" value="NADP-dependent oxidoreductase domain"/>
    <property type="match status" value="1"/>
</dbReference>